<dbReference type="Proteomes" id="UP000324222">
    <property type="component" value="Unassembled WGS sequence"/>
</dbReference>
<keyword evidence="3" id="KW-1185">Reference proteome</keyword>
<feature type="region of interest" description="Disordered" evidence="1">
    <location>
        <begin position="169"/>
        <end position="199"/>
    </location>
</feature>
<proteinExistence type="predicted"/>
<evidence type="ECO:0000256" key="1">
    <source>
        <dbReference type="SAM" id="MobiDB-lite"/>
    </source>
</evidence>
<organism evidence="2 3">
    <name type="scientific">Portunus trituberculatus</name>
    <name type="common">Swimming crab</name>
    <name type="synonym">Neptunus trituberculatus</name>
    <dbReference type="NCBI Taxonomy" id="210409"/>
    <lineage>
        <taxon>Eukaryota</taxon>
        <taxon>Metazoa</taxon>
        <taxon>Ecdysozoa</taxon>
        <taxon>Arthropoda</taxon>
        <taxon>Crustacea</taxon>
        <taxon>Multicrustacea</taxon>
        <taxon>Malacostraca</taxon>
        <taxon>Eumalacostraca</taxon>
        <taxon>Eucarida</taxon>
        <taxon>Decapoda</taxon>
        <taxon>Pleocyemata</taxon>
        <taxon>Brachyura</taxon>
        <taxon>Eubrachyura</taxon>
        <taxon>Portunoidea</taxon>
        <taxon>Portunidae</taxon>
        <taxon>Portuninae</taxon>
        <taxon>Portunus</taxon>
    </lineage>
</organism>
<evidence type="ECO:0000313" key="3">
    <source>
        <dbReference type="Proteomes" id="UP000324222"/>
    </source>
</evidence>
<sequence length="199" mass="22075">MKNPKSRVPPRVGGRALPCSRSGGPCVPRCASSWRWGKGLWVMQCLKRTSVQMVRFMLHMVSFGILRPTKMGVRVDCGRGYGCVWQVGAQPHRRDPAAHRLFAAVHRGQSGRKRPAVVAGWLDSGHLARRVASRPLPPAKTTSLTPLLCFHTSTSSQRQGTRLPAFARRTNKLRQGRQPALHLARRSPGPEDGNHDVLR</sequence>
<gene>
    <name evidence="2" type="ORF">E2C01_015488</name>
</gene>
<dbReference type="AlphaFoldDB" id="A0A5B7DN73"/>
<dbReference type="EMBL" id="VSRR010001092">
    <property type="protein sequence ID" value="MPC22474.1"/>
    <property type="molecule type" value="Genomic_DNA"/>
</dbReference>
<name>A0A5B7DN73_PORTR</name>
<evidence type="ECO:0000313" key="2">
    <source>
        <dbReference type="EMBL" id="MPC22474.1"/>
    </source>
</evidence>
<protein>
    <submittedName>
        <fullName evidence="2">Uncharacterized protein</fullName>
    </submittedName>
</protein>
<reference evidence="2 3" key="1">
    <citation type="submission" date="2019-05" db="EMBL/GenBank/DDBJ databases">
        <title>Another draft genome of Portunus trituberculatus and its Hox gene families provides insights of decapod evolution.</title>
        <authorList>
            <person name="Jeong J.-H."/>
            <person name="Song I."/>
            <person name="Kim S."/>
            <person name="Choi T."/>
            <person name="Kim D."/>
            <person name="Ryu S."/>
            <person name="Kim W."/>
        </authorList>
    </citation>
    <scope>NUCLEOTIDE SEQUENCE [LARGE SCALE GENOMIC DNA]</scope>
    <source>
        <tissue evidence="2">Muscle</tissue>
    </source>
</reference>
<feature type="compositionally biased region" description="Basic and acidic residues" evidence="1">
    <location>
        <begin position="188"/>
        <end position="199"/>
    </location>
</feature>
<comment type="caution">
    <text evidence="2">The sequence shown here is derived from an EMBL/GenBank/DDBJ whole genome shotgun (WGS) entry which is preliminary data.</text>
</comment>
<accession>A0A5B7DN73</accession>